<evidence type="ECO:0000256" key="2">
    <source>
        <dbReference type="SAM" id="Phobius"/>
    </source>
</evidence>
<evidence type="ECO:0000256" key="1">
    <source>
        <dbReference type="SAM" id="MobiDB-lite"/>
    </source>
</evidence>
<evidence type="ECO:0000313" key="4">
    <source>
        <dbReference type="Proteomes" id="UP001156682"/>
    </source>
</evidence>
<keyword evidence="4" id="KW-1185">Reference proteome</keyword>
<keyword evidence="2" id="KW-0812">Transmembrane</keyword>
<dbReference type="Pfam" id="PF04186">
    <property type="entry name" value="FxsA"/>
    <property type="match status" value="1"/>
</dbReference>
<dbReference type="PANTHER" id="PTHR35335">
    <property type="entry name" value="UPF0716 PROTEIN FXSA"/>
    <property type="match status" value="1"/>
</dbReference>
<name>A0ABQ5ZRC3_9GAMM</name>
<comment type="caution">
    <text evidence="3">The sequence shown here is derived from an EMBL/GenBank/DDBJ whole genome shotgun (WGS) entry which is preliminary data.</text>
</comment>
<dbReference type="RefSeq" id="WP_051610146.1">
    <property type="nucleotide sequence ID" value="NZ_BSOR01000001.1"/>
</dbReference>
<dbReference type="EMBL" id="BSOR01000001">
    <property type="protein sequence ID" value="GLR62695.1"/>
    <property type="molecule type" value="Genomic_DNA"/>
</dbReference>
<sequence length="158" mass="17793">MPLLFFLLVWPLAEIWLMIQVGQQTGAFSTVLLIVATAVLGLVLVQLEWQRLMLAMRDKMNKGEATLGVVLETAAVGLAGVLLFIPGFISDFLGLLLLLPLTRQFLIRPLKKRGQGTTYQERQSYYYTSSNKTQQRENLDGSGQVLEGEYQRKDDQET</sequence>
<evidence type="ECO:0000313" key="3">
    <source>
        <dbReference type="EMBL" id="GLR62695.1"/>
    </source>
</evidence>
<dbReference type="Proteomes" id="UP001156682">
    <property type="component" value="Unassembled WGS sequence"/>
</dbReference>
<dbReference type="NCBIfam" id="NF008528">
    <property type="entry name" value="PRK11463.1-2"/>
    <property type="match status" value="1"/>
</dbReference>
<feature type="compositionally biased region" description="Basic and acidic residues" evidence="1">
    <location>
        <begin position="149"/>
        <end position="158"/>
    </location>
</feature>
<reference evidence="4" key="1">
    <citation type="journal article" date="2019" name="Int. J. Syst. Evol. Microbiol.">
        <title>The Global Catalogue of Microorganisms (GCM) 10K type strain sequencing project: providing services to taxonomists for standard genome sequencing and annotation.</title>
        <authorList>
            <consortium name="The Broad Institute Genomics Platform"/>
            <consortium name="The Broad Institute Genome Sequencing Center for Infectious Disease"/>
            <person name="Wu L."/>
            <person name="Ma J."/>
        </authorList>
    </citation>
    <scope>NUCLEOTIDE SEQUENCE [LARGE SCALE GENOMIC DNA]</scope>
    <source>
        <strain evidence="4">NBRC 100033</strain>
    </source>
</reference>
<proteinExistence type="predicted"/>
<dbReference type="PANTHER" id="PTHR35335:SF1">
    <property type="entry name" value="UPF0716 PROTEIN FXSA"/>
    <property type="match status" value="1"/>
</dbReference>
<gene>
    <name evidence="3" type="primary">fxsA</name>
    <name evidence="3" type="ORF">GCM10007878_01300</name>
</gene>
<keyword evidence="2" id="KW-0472">Membrane</keyword>
<organism evidence="3 4">
    <name type="scientific">Marinospirillum insulare</name>
    <dbReference type="NCBI Taxonomy" id="217169"/>
    <lineage>
        <taxon>Bacteria</taxon>
        <taxon>Pseudomonadati</taxon>
        <taxon>Pseudomonadota</taxon>
        <taxon>Gammaproteobacteria</taxon>
        <taxon>Oceanospirillales</taxon>
        <taxon>Oceanospirillaceae</taxon>
        <taxon>Marinospirillum</taxon>
    </lineage>
</organism>
<feature type="transmembrane region" description="Helical" evidence="2">
    <location>
        <begin position="27"/>
        <end position="45"/>
    </location>
</feature>
<accession>A0ABQ5ZRC3</accession>
<keyword evidence="2" id="KW-1133">Transmembrane helix</keyword>
<dbReference type="InterPro" id="IPR007313">
    <property type="entry name" value="FxsA"/>
</dbReference>
<feature type="region of interest" description="Disordered" evidence="1">
    <location>
        <begin position="127"/>
        <end position="158"/>
    </location>
</feature>
<feature type="transmembrane region" description="Helical" evidence="2">
    <location>
        <begin position="65"/>
        <end position="86"/>
    </location>
</feature>
<protein>
    <submittedName>
        <fullName evidence="3">Membrane protein FxsA</fullName>
    </submittedName>
</protein>